<feature type="compositionally biased region" description="Basic and acidic residues" evidence="1">
    <location>
        <begin position="915"/>
        <end position="935"/>
    </location>
</feature>
<feature type="region of interest" description="Disordered" evidence="1">
    <location>
        <begin position="317"/>
        <end position="345"/>
    </location>
</feature>
<dbReference type="PANTHER" id="PTHR31138">
    <property type="entry name" value="CHROMOSOME 19, WHOLE GENOME SHOTGUN SEQUENCE"/>
    <property type="match status" value="1"/>
</dbReference>
<feature type="compositionally biased region" description="Polar residues" evidence="1">
    <location>
        <begin position="893"/>
        <end position="905"/>
    </location>
</feature>
<dbReference type="Proteomes" id="UP000053815">
    <property type="component" value="Unassembled WGS sequence"/>
</dbReference>
<evidence type="ECO:0000256" key="1">
    <source>
        <dbReference type="SAM" id="MobiDB-lite"/>
    </source>
</evidence>
<keyword evidence="5" id="KW-1185">Reference proteome</keyword>
<evidence type="ECO:0000259" key="2">
    <source>
        <dbReference type="Pfam" id="PF14613"/>
    </source>
</evidence>
<dbReference type="Gene3D" id="3.15.10.10">
    <property type="entry name" value="Bactericidal permeability-increasing protein, domain 1"/>
    <property type="match status" value="1"/>
</dbReference>
<evidence type="ECO:0000259" key="3">
    <source>
        <dbReference type="Pfam" id="PF19343"/>
    </source>
</evidence>
<feature type="domain" description="HAM1-like C-terminal" evidence="2">
    <location>
        <begin position="1384"/>
        <end position="1436"/>
    </location>
</feature>
<accession>A0A0C9MCE2</accession>
<proteinExistence type="predicted"/>
<sequence length="1474" mass="160433">MATIYHEYGPGDETYICPQRRQIRKDSAELRETVRRLSESSMRRVSEQRRKSEVVVERASVLGSVQSMRQGKMPSNEQLNRAMDRILGSKSIETNKQHMSADGQLLLKDFQELLLTFQRALKTKNRDELFQSMIYHVKKSEASLSDLKPGIEGDVPRKEEAKNDAQTGAKAILKIAKLFLFNSQFRGVLEQILNIAQQTMGGVLQEGGKAIGNHADSETSPGSLKDKVRNATSKVTGDENESSSHDQSTIKDKIRNAAAGMAGGAAVGGGASQLASKHGDEADNQPSQSESHSRDINSHLPKDHQNFLEHRFVDSEPAAPATDDAGHTIDQDIDHGAVPHPDSHFVSDASMKQSLANRSSQSDGSPIDEQVYLSDSSAIQPSATTGATSQRATTGAPAVPQHQIFMANPSALQPTATESPSTVGGISKQASSNPASTAYGLQRSESPSSFADTGKMGNNDNQEFKVEQFYGNHMGVYESDMNKPKSSISGKAAGTAAIAGAAGAAAAASLGKTGYSNKDQASRNEAPSGAVGNMEHGEFKPEQFYGNHMVDNDSTTNQPKSRSAQGMQPLEQAPSALSSSNGDAEMRHRLNAAVPKYAPGAQATSEDYIQSRFDAPAGGGNTFLHKRLNAAVPHSATDTSQVHPMSSVGMDGYVPSSASHQQHQQANNTQPDMNLGGVQDSNQDFFHRRLDSPATPLSNNPILSPKSHISAGAGYHLKQDNHTVPAKEIVETLRRPSANGASTQHTDNQVIAHADSFPGQHVMDKLNYSTAPGGALVDPQQSNSTQFRQMPHPVQDHANDASDDHVMNRIDGQSKDTDYSKAGIGAAGLMAAGAGGAAMLSKTQQPSHQQDQIGMDDPNLMQKFKAGSPVSDNHADYLDKDLSSPQHVETDASTHSFIPSANNETAPRLTTKRSSFHEPHQYRGVDGQVHTDDGSNTRPIISNREAVRRMSSGEGVDLTAHPTKPDSGMGTTLGTGTGAAAATAAAATAIHSREQQSKDASGDQIDKDTPISANKIVRKVKQKTGNQDSSDQEQFEEQEQDSISASEIISKLKEILTTVQKNPEYQQAMSTLMSLFGTWGNRLKTGQMDRRRSSAVPVSEQNEYYRNTAAYEAKTIIEDWAQGKSLDPILQQFNEVSSKLKQDENLKKLMHKIIAYVQKMLQEPGYLSGDESTEEGSKLVDEVRSSALEEYKPQVNSMIQESSGIVKSISDDPISQSIAEKIKAIHDHLWYDSNGHAAFKPHLLNDMRITFIPALIEQVKYVPLPQIVYSDKQFEIAIENMVLQGDTLMPDIFEVKADDYLRFSPKANVNYTNSQSIHIHMTGIQTTMEDVVFYYRHKTGFPKMSDSGVVSLATGGEGLRVSMRIVSSSVDQKHTFRIDQCHCHIDKLNIKVNHSKHNVLYKVLNPMMTGIVKRQMCKAIENKLITAFEKVDTKITKHLFAEKLSDETTTTTIVKRPGLFSHLVTLLNKKVSSI</sequence>
<feature type="compositionally biased region" description="Basic and acidic residues" evidence="1">
    <location>
        <begin position="324"/>
        <end position="345"/>
    </location>
</feature>
<dbReference type="InterPro" id="IPR027842">
    <property type="entry name" value="HAM1-like_C"/>
</dbReference>
<feature type="compositionally biased region" description="Low complexity" evidence="1">
    <location>
        <begin position="978"/>
        <end position="989"/>
    </location>
</feature>
<dbReference type="Pfam" id="PF14613">
    <property type="entry name" value="HAM1_C"/>
    <property type="match status" value="1"/>
</dbReference>
<evidence type="ECO:0000313" key="4">
    <source>
        <dbReference type="EMBL" id="GAN00612.1"/>
    </source>
</evidence>
<dbReference type="OrthoDB" id="19394at2759"/>
<feature type="compositionally biased region" description="Polar residues" evidence="1">
    <location>
        <begin position="443"/>
        <end position="460"/>
    </location>
</feature>
<feature type="compositionally biased region" description="Gly residues" evidence="1">
    <location>
        <begin position="261"/>
        <end position="271"/>
    </location>
</feature>
<feature type="compositionally biased region" description="Polar residues" evidence="1">
    <location>
        <begin position="515"/>
        <end position="525"/>
    </location>
</feature>
<name>A0A0C9MCE2_9FUNG</name>
<feature type="region of interest" description="Disordered" evidence="1">
    <location>
        <begin position="413"/>
        <end position="460"/>
    </location>
</feature>
<protein>
    <submittedName>
        <fullName evidence="4">Uncharacterized protein</fullName>
    </submittedName>
</protein>
<dbReference type="InterPro" id="IPR017943">
    <property type="entry name" value="Bactericidal_perm-incr_a/b_dom"/>
</dbReference>
<gene>
    <name evidence="4" type="ORF">MAM1_0001d00034</name>
</gene>
<feature type="compositionally biased region" description="Polar residues" evidence="1">
    <location>
        <begin position="552"/>
        <end position="566"/>
    </location>
</feature>
<feature type="compositionally biased region" description="Acidic residues" evidence="1">
    <location>
        <begin position="1030"/>
        <end position="1040"/>
    </location>
</feature>
<feature type="domain" description="HAM1-like N-terminal" evidence="3">
    <location>
        <begin position="45"/>
        <end position="293"/>
    </location>
</feature>
<dbReference type="EMBL" id="DF836290">
    <property type="protein sequence ID" value="GAN00612.1"/>
    <property type="molecule type" value="Genomic_DNA"/>
</dbReference>
<feature type="region of interest" description="Disordered" evidence="1">
    <location>
        <begin position="514"/>
        <end position="584"/>
    </location>
</feature>
<feature type="compositionally biased region" description="Polar residues" evidence="1">
    <location>
        <begin position="413"/>
        <end position="436"/>
    </location>
</feature>
<dbReference type="Pfam" id="PF19343">
    <property type="entry name" value="HAM1_N"/>
    <property type="match status" value="2"/>
</dbReference>
<dbReference type="InterPro" id="IPR045967">
    <property type="entry name" value="HAM1-like_N"/>
</dbReference>
<feature type="compositionally biased region" description="Basic and acidic residues" evidence="1">
    <location>
        <begin position="291"/>
        <end position="300"/>
    </location>
</feature>
<dbReference type="STRING" id="91626.A0A0C9MCE2"/>
<reference evidence="4" key="1">
    <citation type="submission" date="2014-09" db="EMBL/GenBank/DDBJ databases">
        <title>Draft genome sequence of an oleaginous Mucoromycotina fungus Mucor ambiguus NBRC6742.</title>
        <authorList>
            <person name="Takeda I."/>
            <person name="Yamane N."/>
            <person name="Morita T."/>
            <person name="Tamano K."/>
            <person name="Machida M."/>
            <person name="Baker S."/>
            <person name="Koike H."/>
        </authorList>
    </citation>
    <scope>NUCLEOTIDE SEQUENCE</scope>
    <source>
        <strain evidence="4">NBRC 6742</strain>
    </source>
</reference>
<feature type="compositionally biased region" description="Basic and acidic residues" evidence="1">
    <location>
        <begin position="991"/>
        <end position="1009"/>
    </location>
</feature>
<dbReference type="PANTHER" id="PTHR31138:SF1">
    <property type="entry name" value="PDZ DOMAIN-CONTAINING PROTEIN"/>
    <property type="match status" value="1"/>
</dbReference>
<feature type="region of interest" description="Disordered" evidence="1">
    <location>
        <begin position="211"/>
        <end position="249"/>
    </location>
</feature>
<dbReference type="GO" id="GO:0008289">
    <property type="term" value="F:lipid binding"/>
    <property type="evidence" value="ECO:0007669"/>
    <property type="project" value="InterPro"/>
</dbReference>
<feature type="region of interest" description="Disordered" evidence="1">
    <location>
        <begin position="261"/>
        <end position="300"/>
    </location>
</feature>
<feature type="domain" description="HAM1-like N-terminal" evidence="3">
    <location>
        <begin position="983"/>
        <end position="1369"/>
    </location>
</feature>
<organism evidence="4">
    <name type="scientific">Mucor ambiguus</name>
    <dbReference type="NCBI Taxonomy" id="91626"/>
    <lineage>
        <taxon>Eukaryota</taxon>
        <taxon>Fungi</taxon>
        <taxon>Fungi incertae sedis</taxon>
        <taxon>Mucoromycota</taxon>
        <taxon>Mucoromycotina</taxon>
        <taxon>Mucoromycetes</taxon>
        <taxon>Mucorales</taxon>
        <taxon>Mucorineae</taxon>
        <taxon>Mucoraceae</taxon>
        <taxon>Mucor</taxon>
    </lineage>
</organism>
<feature type="region of interest" description="Disordered" evidence="1">
    <location>
        <begin position="891"/>
        <end position="1043"/>
    </location>
</feature>
<dbReference type="SUPFAM" id="SSF55394">
    <property type="entry name" value="Bactericidal permeability-increasing protein, BPI"/>
    <property type="match status" value="1"/>
</dbReference>
<evidence type="ECO:0000313" key="5">
    <source>
        <dbReference type="Proteomes" id="UP000053815"/>
    </source>
</evidence>